<dbReference type="CDD" id="cd00060">
    <property type="entry name" value="FHA"/>
    <property type="match status" value="1"/>
</dbReference>
<evidence type="ECO:0000313" key="2">
    <source>
        <dbReference type="EMBL" id="OUP61346.1"/>
    </source>
</evidence>
<dbReference type="SUPFAM" id="SSF49879">
    <property type="entry name" value="SMAD/FHA domain"/>
    <property type="match status" value="1"/>
</dbReference>
<evidence type="ECO:0000313" key="3">
    <source>
        <dbReference type="Proteomes" id="UP000195447"/>
    </source>
</evidence>
<sequence>MQDWVDVIERNDQRMKLRLKSNKLLDVSLFERFEHDDLCLRCVLNDTASATITYAIQDFLSLDDFLDQYTFKKEEGYTFLENLFTSAVAVNRNKPVLVDPEFIFVSNVGDRFAFVGVPLVIDEWLIQKDVWIEIVKYLINHFKSEHAYEINGFLIKFVESSEFSLPNLILAIKALHDSYYPKKLFHFKRNNSFVLKRPLIPNTIIKECVQEYGHLPQEEKTQLIGSFDEYKAYLSDGTTNYPLIGETVLIGRSMACDIRIESLEISLKHAKLTRVDDRWYIQDLKSKNKTYLNEKLVQRKMRLKDGMVISFSQKQFTFHEK</sequence>
<dbReference type="Pfam" id="PF00498">
    <property type="entry name" value="FHA"/>
    <property type="match status" value="1"/>
</dbReference>
<organism evidence="2 3">
    <name type="scientific">Faecalitalea cylindroides</name>
    <dbReference type="NCBI Taxonomy" id="39483"/>
    <lineage>
        <taxon>Bacteria</taxon>
        <taxon>Bacillati</taxon>
        <taxon>Bacillota</taxon>
        <taxon>Erysipelotrichia</taxon>
        <taxon>Erysipelotrichales</taxon>
        <taxon>Erysipelotrichaceae</taxon>
        <taxon>Faecalitalea</taxon>
    </lineage>
</organism>
<dbReference type="EMBL" id="NFKM01000004">
    <property type="protein sequence ID" value="OUP61346.1"/>
    <property type="molecule type" value="Genomic_DNA"/>
</dbReference>
<comment type="caution">
    <text evidence="2">The sequence shown here is derived from an EMBL/GenBank/DDBJ whole genome shotgun (WGS) entry which is preliminary data.</text>
</comment>
<dbReference type="AlphaFoldDB" id="A0A1Y4LXM4"/>
<accession>A0A1Y4LXM4</accession>
<feature type="domain" description="FHA" evidence="1">
    <location>
        <begin position="248"/>
        <end position="297"/>
    </location>
</feature>
<dbReference type="InterPro" id="IPR008984">
    <property type="entry name" value="SMAD_FHA_dom_sf"/>
</dbReference>
<gene>
    <name evidence="2" type="ORF">B5F14_03270</name>
</gene>
<dbReference type="Gene3D" id="2.60.200.20">
    <property type="match status" value="1"/>
</dbReference>
<dbReference type="InterPro" id="IPR000253">
    <property type="entry name" value="FHA_dom"/>
</dbReference>
<keyword evidence="3" id="KW-1185">Reference proteome</keyword>
<proteinExistence type="predicted"/>
<dbReference type="RefSeq" id="WP_087158347.1">
    <property type="nucleotide sequence ID" value="NZ_NFKM01000004.1"/>
</dbReference>
<name>A0A1Y4LXM4_9FIRM</name>
<dbReference type="Proteomes" id="UP000195447">
    <property type="component" value="Unassembled WGS sequence"/>
</dbReference>
<evidence type="ECO:0000259" key="1">
    <source>
        <dbReference type="PROSITE" id="PS50006"/>
    </source>
</evidence>
<dbReference type="PROSITE" id="PS50006">
    <property type="entry name" value="FHA_DOMAIN"/>
    <property type="match status" value="1"/>
</dbReference>
<reference evidence="3" key="1">
    <citation type="submission" date="2017-04" db="EMBL/GenBank/DDBJ databases">
        <title>Function of individual gut microbiota members based on whole genome sequencing of pure cultures obtained from chicken caecum.</title>
        <authorList>
            <person name="Medvecky M."/>
            <person name="Cejkova D."/>
            <person name="Polansky O."/>
            <person name="Karasova D."/>
            <person name="Kubasova T."/>
            <person name="Cizek A."/>
            <person name="Rychlik I."/>
        </authorList>
    </citation>
    <scope>NUCLEOTIDE SEQUENCE [LARGE SCALE GENOMIC DNA]</scope>
    <source>
        <strain evidence="3">An178</strain>
    </source>
</reference>
<protein>
    <recommendedName>
        <fullName evidence="1">FHA domain-containing protein</fullName>
    </recommendedName>
</protein>
<dbReference type="SMART" id="SM00240">
    <property type="entry name" value="FHA"/>
    <property type="match status" value="1"/>
</dbReference>